<dbReference type="Gramene" id="OPUNC04G02450.1">
    <property type="protein sequence ID" value="OPUNC04G02450.1"/>
    <property type="gene ID" value="OPUNC04G02450"/>
</dbReference>
<evidence type="ECO:0000313" key="2">
    <source>
        <dbReference type="Proteomes" id="UP000026962"/>
    </source>
</evidence>
<evidence type="ECO:0000313" key="1">
    <source>
        <dbReference type="EnsemblPlants" id="OPUNC04G02450.1"/>
    </source>
</evidence>
<reference evidence="1" key="1">
    <citation type="submission" date="2015-04" db="UniProtKB">
        <authorList>
            <consortium name="EnsemblPlants"/>
        </authorList>
    </citation>
    <scope>IDENTIFICATION</scope>
</reference>
<dbReference type="EnsemblPlants" id="OPUNC04G02450.1">
    <property type="protein sequence ID" value="OPUNC04G02450.1"/>
    <property type="gene ID" value="OPUNC04G02450"/>
</dbReference>
<protein>
    <submittedName>
        <fullName evidence="1">Uncharacterized protein</fullName>
    </submittedName>
</protein>
<organism evidence="1">
    <name type="scientific">Oryza punctata</name>
    <name type="common">Red rice</name>
    <dbReference type="NCBI Taxonomy" id="4537"/>
    <lineage>
        <taxon>Eukaryota</taxon>
        <taxon>Viridiplantae</taxon>
        <taxon>Streptophyta</taxon>
        <taxon>Embryophyta</taxon>
        <taxon>Tracheophyta</taxon>
        <taxon>Spermatophyta</taxon>
        <taxon>Magnoliopsida</taxon>
        <taxon>Liliopsida</taxon>
        <taxon>Poales</taxon>
        <taxon>Poaceae</taxon>
        <taxon>BOP clade</taxon>
        <taxon>Oryzoideae</taxon>
        <taxon>Oryzeae</taxon>
        <taxon>Oryzinae</taxon>
        <taxon>Oryza</taxon>
    </lineage>
</organism>
<keyword evidence="2" id="KW-1185">Reference proteome</keyword>
<dbReference type="AlphaFoldDB" id="A0A0E0KMR1"/>
<dbReference type="PROSITE" id="PS51257">
    <property type="entry name" value="PROKAR_LIPOPROTEIN"/>
    <property type="match status" value="1"/>
</dbReference>
<accession>A0A0E0KMR1</accession>
<dbReference type="HOGENOM" id="CLU_1910062_0_0_1"/>
<sequence>MYLEKREELFVLLVGTWSALQSCGVYTCTHAKAHVCASIIVACSRLTLACVFPVKPDALTIISTKHPRDVLLEFLKLKHIHLQQATKTTKLRGLELQAYPSHCRQSPRRGLRKGLVGKVGVGWARARPPPLPL</sequence>
<name>A0A0E0KMR1_ORYPU</name>
<reference evidence="1" key="2">
    <citation type="submission" date="2018-05" db="EMBL/GenBank/DDBJ databases">
        <title>OpunRS2 (Oryza punctata Reference Sequence Version 2).</title>
        <authorList>
            <person name="Zhang J."/>
            <person name="Kudrna D."/>
            <person name="Lee S."/>
            <person name="Talag J."/>
            <person name="Welchert J."/>
            <person name="Wing R.A."/>
        </authorList>
    </citation>
    <scope>NUCLEOTIDE SEQUENCE [LARGE SCALE GENOMIC DNA]</scope>
</reference>
<dbReference type="Proteomes" id="UP000026962">
    <property type="component" value="Chromosome 4"/>
</dbReference>
<proteinExistence type="predicted"/>